<dbReference type="CDD" id="cd07102">
    <property type="entry name" value="ALDH_EDX86601"/>
    <property type="match status" value="1"/>
</dbReference>
<name>A0A8H5BPI7_9AGAR</name>
<dbReference type="GO" id="GO:0016620">
    <property type="term" value="F:oxidoreductase activity, acting on the aldehyde or oxo group of donors, NAD or NADP as acceptor"/>
    <property type="evidence" value="ECO:0007669"/>
    <property type="project" value="InterPro"/>
</dbReference>
<dbReference type="Proteomes" id="UP000567179">
    <property type="component" value="Unassembled WGS sequence"/>
</dbReference>
<dbReference type="InterPro" id="IPR015590">
    <property type="entry name" value="Aldehyde_DH_dom"/>
</dbReference>
<feature type="domain" description="Aldehyde dehydrogenase" evidence="5">
    <location>
        <begin position="4"/>
        <end position="487"/>
    </location>
</feature>
<dbReference type="PROSITE" id="PS00687">
    <property type="entry name" value="ALDEHYDE_DEHYDR_GLU"/>
    <property type="match status" value="1"/>
</dbReference>
<reference evidence="6 7" key="1">
    <citation type="journal article" date="2020" name="ISME J.">
        <title>Uncovering the hidden diversity of litter-decomposition mechanisms in mushroom-forming fungi.</title>
        <authorList>
            <person name="Floudas D."/>
            <person name="Bentzer J."/>
            <person name="Ahren D."/>
            <person name="Johansson T."/>
            <person name="Persson P."/>
            <person name="Tunlid A."/>
        </authorList>
    </citation>
    <scope>NUCLEOTIDE SEQUENCE [LARGE SCALE GENOMIC DNA]</scope>
    <source>
        <strain evidence="6 7">CBS 101986</strain>
    </source>
</reference>
<dbReference type="InterPro" id="IPR029510">
    <property type="entry name" value="Ald_DH_CS_GLU"/>
</dbReference>
<gene>
    <name evidence="6" type="ORF">D9619_004548</name>
</gene>
<sequence>MQTTISPHNQQPYITRSYPDEHQLDAVINAAAAAQKAWRAVPLEKRIEVGRRFMDEFKKISDRLPLELAMQMGRPVAQCAGEARGMLGRAQYMLDIAPSALADLSFANAGNSEDPFLKASADVPGFKRYIRREPLGVVLVVAPWNFPYLTAINSFLPALIAGNAVLLKPSPQTPLTAELIAEAWHAAVNALTPGIKDTLQVTHLPPQLVARAAHSRKVDFVSFTGSVPGGKSVAAAATSYDGGNAEGFKGVALELGGKDPAYVRADADLAYTAAELVDGAFFNSGQSCCSVERIYVHESVFEEFVKRVKVVVESYILGDPTDPKTTLGPVVSLASSERIRKQIADALAAGAKSIIPESLFPIAKVGTTYVAPTVLVDVDHTMDVMMEETFGPVVGIMKVPSDEAALALMNDSPYGLTASVWTNAEANEESARVFEEVFATGLEAGTVFLNRCDFLDPALAWCGVKDSGRGVSLSRFGYDQLTRPKSVHMKIKTST</sequence>
<protein>
    <recommendedName>
        <fullName evidence="5">Aldehyde dehydrogenase domain-containing protein</fullName>
    </recommendedName>
</protein>
<comment type="caution">
    <text evidence="6">The sequence shown here is derived from an EMBL/GenBank/DDBJ whole genome shotgun (WGS) entry which is preliminary data.</text>
</comment>
<dbReference type="FunFam" id="3.40.309.10:FF:000009">
    <property type="entry name" value="Aldehyde dehydrogenase A"/>
    <property type="match status" value="1"/>
</dbReference>
<organism evidence="6 7">
    <name type="scientific">Psilocybe cf. subviscida</name>
    <dbReference type="NCBI Taxonomy" id="2480587"/>
    <lineage>
        <taxon>Eukaryota</taxon>
        <taxon>Fungi</taxon>
        <taxon>Dikarya</taxon>
        <taxon>Basidiomycota</taxon>
        <taxon>Agaricomycotina</taxon>
        <taxon>Agaricomycetes</taxon>
        <taxon>Agaricomycetidae</taxon>
        <taxon>Agaricales</taxon>
        <taxon>Agaricineae</taxon>
        <taxon>Strophariaceae</taxon>
        <taxon>Psilocybe</taxon>
    </lineage>
</organism>
<dbReference type="Gene3D" id="3.40.605.10">
    <property type="entry name" value="Aldehyde Dehydrogenase, Chain A, domain 1"/>
    <property type="match status" value="1"/>
</dbReference>
<dbReference type="SUPFAM" id="SSF53720">
    <property type="entry name" value="ALDH-like"/>
    <property type="match status" value="1"/>
</dbReference>
<evidence type="ECO:0000256" key="4">
    <source>
        <dbReference type="RuleBase" id="RU003345"/>
    </source>
</evidence>
<evidence type="ECO:0000313" key="7">
    <source>
        <dbReference type="Proteomes" id="UP000567179"/>
    </source>
</evidence>
<evidence type="ECO:0000256" key="2">
    <source>
        <dbReference type="ARBA" id="ARBA00023002"/>
    </source>
</evidence>
<dbReference type="Pfam" id="PF00171">
    <property type="entry name" value="Aldedh"/>
    <property type="match status" value="1"/>
</dbReference>
<evidence type="ECO:0000256" key="3">
    <source>
        <dbReference type="PROSITE-ProRule" id="PRU10007"/>
    </source>
</evidence>
<proteinExistence type="inferred from homology"/>
<keyword evidence="7" id="KW-1185">Reference proteome</keyword>
<dbReference type="Gene3D" id="3.40.309.10">
    <property type="entry name" value="Aldehyde Dehydrogenase, Chain A, domain 2"/>
    <property type="match status" value="1"/>
</dbReference>
<dbReference type="EMBL" id="JAACJJ010000014">
    <property type="protein sequence ID" value="KAF5327169.1"/>
    <property type="molecule type" value="Genomic_DNA"/>
</dbReference>
<feature type="active site" evidence="3">
    <location>
        <position position="254"/>
    </location>
</feature>
<dbReference type="InterPro" id="IPR016162">
    <property type="entry name" value="Ald_DH_N"/>
</dbReference>
<evidence type="ECO:0000256" key="1">
    <source>
        <dbReference type="ARBA" id="ARBA00009986"/>
    </source>
</evidence>
<dbReference type="InterPro" id="IPR016161">
    <property type="entry name" value="Ald_DH/histidinol_DH"/>
</dbReference>
<dbReference type="AlphaFoldDB" id="A0A8H5BPI7"/>
<comment type="similarity">
    <text evidence="1 4">Belongs to the aldehyde dehydrogenase family.</text>
</comment>
<dbReference type="PANTHER" id="PTHR11699">
    <property type="entry name" value="ALDEHYDE DEHYDROGENASE-RELATED"/>
    <property type="match status" value="1"/>
</dbReference>
<evidence type="ECO:0000259" key="5">
    <source>
        <dbReference type="Pfam" id="PF00171"/>
    </source>
</evidence>
<accession>A0A8H5BPI7</accession>
<dbReference type="OrthoDB" id="310895at2759"/>
<keyword evidence="2 4" id="KW-0560">Oxidoreductase</keyword>
<dbReference type="InterPro" id="IPR016163">
    <property type="entry name" value="Ald_DH_C"/>
</dbReference>
<evidence type="ECO:0000313" key="6">
    <source>
        <dbReference type="EMBL" id="KAF5327169.1"/>
    </source>
</evidence>